<dbReference type="SUPFAM" id="SSF51182">
    <property type="entry name" value="RmlC-like cupins"/>
    <property type="match status" value="1"/>
</dbReference>
<proteinExistence type="predicted"/>
<dbReference type="RefSeq" id="WP_334315757.1">
    <property type="nucleotide sequence ID" value="NZ_CP065938.1"/>
</dbReference>
<accession>A0ABY5Y3S7</accession>
<organism evidence="1 2">
    <name type="scientific">Taurinivorans muris</name>
    <dbReference type="NCBI Taxonomy" id="2787751"/>
    <lineage>
        <taxon>Bacteria</taxon>
        <taxon>Pseudomonadati</taxon>
        <taxon>Thermodesulfobacteriota</taxon>
        <taxon>Desulfovibrionia</taxon>
        <taxon>Desulfovibrionales</taxon>
        <taxon>Desulfovibrionaceae</taxon>
        <taxon>Taurinivorans</taxon>
    </lineage>
</organism>
<sequence>MKEIKLNDIVFAKHITAEDWEAGLKFYSADDDFIQVGSWNYDKGKELLAHTHNTVERIVQRTQEVLYIRKGRIKADIYDFEDKKIAEFEAAEGDVVVLLWGGHGYSVLEDNTQVLEVKTGPYVGAELDRRRI</sequence>
<dbReference type="EMBL" id="CP065938">
    <property type="protein sequence ID" value="UWX06156.1"/>
    <property type="molecule type" value="Genomic_DNA"/>
</dbReference>
<evidence type="ECO:0000313" key="1">
    <source>
        <dbReference type="EMBL" id="UWX06156.1"/>
    </source>
</evidence>
<gene>
    <name evidence="1" type="ORF">JBF11_02235</name>
</gene>
<dbReference type="InterPro" id="IPR011051">
    <property type="entry name" value="RmlC_Cupin_sf"/>
</dbReference>
<name>A0ABY5Y3S7_9BACT</name>
<keyword evidence="2" id="KW-1185">Reference proteome</keyword>
<protein>
    <submittedName>
        <fullName evidence="1">Uncharacterized protein</fullName>
    </submittedName>
</protein>
<reference evidence="1" key="1">
    <citation type="submission" date="2020-12" db="EMBL/GenBank/DDBJ databases">
        <title>Taurinivorans muris gen. nov., sp. nov., fundamental and realized metabolic niche of a ubiquitous sulfidogenic bacterium in the murine intestine.</title>
        <authorList>
            <person name="Ye H."/>
            <person name="Hanson B.T."/>
            <person name="Loy A."/>
        </authorList>
    </citation>
    <scope>NUCLEOTIDE SEQUENCE</scope>
    <source>
        <strain evidence="1">LT0009</strain>
    </source>
</reference>
<evidence type="ECO:0000313" key="2">
    <source>
        <dbReference type="Proteomes" id="UP001058120"/>
    </source>
</evidence>
<dbReference type="Proteomes" id="UP001058120">
    <property type="component" value="Chromosome"/>
</dbReference>